<evidence type="ECO:0000313" key="3">
    <source>
        <dbReference type="EMBL" id="KAK4430985.1"/>
    </source>
</evidence>
<dbReference type="Proteomes" id="UP001293254">
    <property type="component" value="Unassembled WGS sequence"/>
</dbReference>
<evidence type="ECO:0000259" key="2">
    <source>
        <dbReference type="Pfam" id="PF14392"/>
    </source>
</evidence>
<reference evidence="3" key="1">
    <citation type="submission" date="2020-06" db="EMBL/GenBank/DDBJ databases">
        <authorList>
            <person name="Li T."/>
            <person name="Hu X."/>
            <person name="Zhang T."/>
            <person name="Song X."/>
            <person name="Zhang H."/>
            <person name="Dai N."/>
            <person name="Sheng W."/>
            <person name="Hou X."/>
            <person name="Wei L."/>
        </authorList>
    </citation>
    <scope>NUCLEOTIDE SEQUENCE</scope>
    <source>
        <strain evidence="3">3651</strain>
        <tissue evidence="3">Leaf</tissue>
    </source>
</reference>
<dbReference type="InterPro" id="IPR025836">
    <property type="entry name" value="Zn_knuckle_CX2CX4HX4C"/>
</dbReference>
<evidence type="ECO:0000313" key="4">
    <source>
        <dbReference type="Proteomes" id="UP001293254"/>
    </source>
</evidence>
<organism evidence="3 4">
    <name type="scientific">Sesamum alatum</name>
    <dbReference type="NCBI Taxonomy" id="300844"/>
    <lineage>
        <taxon>Eukaryota</taxon>
        <taxon>Viridiplantae</taxon>
        <taxon>Streptophyta</taxon>
        <taxon>Embryophyta</taxon>
        <taxon>Tracheophyta</taxon>
        <taxon>Spermatophyta</taxon>
        <taxon>Magnoliopsida</taxon>
        <taxon>eudicotyledons</taxon>
        <taxon>Gunneridae</taxon>
        <taxon>Pentapetalae</taxon>
        <taxon>asterids</taxon>
        <taxon>lamiids</taxon>
        <taxon>Lamiales</taxon>
        <taxon>Pedaliaceae</taxon>
        <taxon>Sesamum</taxon>
    </lineage>
</organism>
<protein>
    <recommendedName>
        <fullName evidence="2">Zinc knuckle CX2CX4HX4C domain-containing protein</fullName>
    </recommendedName>
</protein>
<dbReference type="EMBL" id="JACGWO010000003">
    <property type="protein sequence ID" value="KAK4430985.1"/>
    <property type="molecule type" value="Genomic_DNA"/>
</dbReference>
<reference evidence="3" key="2">
    <citation type="journal article" date="2024" name="Plant">
        <title>Genomic evolution and insights into agronomic trait innovations of Sesamum species.</title>
        <authorList>
            <person name="Miao H."/>
            <person name="Wang L."/>
            <person name="Qu L."/>
            <person name="Liu H."/>
            <person name="Sun Y."/>
            <person name="Le M."/>
            <person name="Wang Q."/>
            <person name="Wei S."/>
            <person name="Zheng Y."/>
            <person name="Lin W."/>
            <person name="Duan Y."/>
            <person name="Cao H."/>
            <person name="Xiong S."/>
            <person name="Wang X."/>
            <person name="Wei L."/>
            <person name="Li C."/>
            <person name="Ma Q."/>
            <person name="Ju M."/>
            <person name="Zhao R."/>
            <person name="Li G."/>
            <person name="Mu C."/>
            <person name="Tian Q."/>
            <person name="Mei H."/>
            <person name="Zhang T."/>
            <person name="Gao T."/>
            <person name="Zhang H."/>
        </authorList>
    </citation>
    <scope>NUCLEOTIDE SEQUENCE</scope>
    <source>
        <strain evidence="3">3651</strain>
    </source>
</reference>
<name>A0AAE2CQP2_9LAMI</name>
<evidence type="ECO:0000256" key="1">
    <source>
        <dbReference type="SAM" id="MobiDB-lite"/>
    </source>
</evidence>
<dbReference type="Pfam" id="PF14392">
    <property type="entry name" value="zf-CCHC_4"/>
    <property type="match status" value="1"/>
</dbReference>
<gene>
    <name evidence="3" type="ORF">Salat_0860500</name>
</gene>
<keyword evidence="4" id="KW-1185">Reference proteome</keyword>
<comment type="caution">
    <text evidence="3">The sequence shown here is derived from an EMBL/GenBank/DDBJ whole genome shotgun (WGS) entry which is preliminary data.</text>
</comment>
<accession>A0AAE2CQP2</accession>
<dbReference type="AlphaFoldDB" id="A0AAE2CQP2"/>
<feature type="region of interest" description="Disordered" evidence="1">
    <location>
        <begin position="206"/>
        <end position="228"/>
    </location>
</feature>
<feature type="domain" description="Zinc knuckle CX2CX4HX4C" evidence="2">
    <location>
        <begin position="149"/>
        <end position="183"/>
    </location>
</feature>
<proteinExistence type="predicted"/>
<sequence>MAREVVLTRLNRSLQLTEDEADGEDLLSHVWSRNVDDKGHYLVGRLLALKPARFAFLKEMLQNIINPIKGIDFQAIEDGRNLFRLNHVIYKKRALDGCPWNFEKNILILNEVNEDEHPMGNGSFHGTWDIWTNHRQWSSTLRIRVKIKVNKPLLRFMKIKYEVGDSLTVAFMYERLLNFYYICDNTPYGPWLRASPILQAANRPQSTSTGFSYPGKEGGTKSGNSSSSTAFRLSQRSLNIFNPIPNKKSLSLKSSSTSPFAVDFCHRHSLPPFTAASPFAATSLPTLVLLYPKKESGV</sequence>